<dbReference type="AlphaFoldDB" id="A0A1B6JBG9"/>
<comment type="subcellular location">
    <subcellularLocation>
        <location evidence="1">Mitochondrion inner membrane</location>
        <topology evidence="1">Peripheral membrane protein</topology>
        <orientation evidence="1">Matrix side</orientation>
    </subcellularLocation>
</comment>
<evidence type="ECO:0000256" key="5">
    <source>
        <dbReference type="ARBA" id="ARBA00023128"/>
    </source>
</evidence>
<evidence type="ECO:0000256" key="6">
    <source>
        <dbReference type="ARBA" id="ARBA00023136"/>
    </source>
</evidence>
<name>A0A1B6JBG9_9HEMI</name>
<reference evidence="7" key="1">
    <citation type="submission" date="2015-11" db="EMBL/GenBank/DDBJ databases">
        <title>De novo transcriptome assembly of four potential Pierce s Disease insect vectors from Arizona vineyards.</title>
        <authorList>
            <person name="Tassone E.E."/>
        </authorList>
    </citation>
    <scope>NUCLEOTIDE SEQUENCE</scope>
</reference>
<sequence length="181" mass="21369">MNNLSPVLNNMSRYFLKCQIPVQSTKFGPQISLGCHTNAQSSPPSSARDHHCDLIGPPHPVSNLRPFHFYIPDNESPIETQFRLKRQEVQQWNQEFWTEQNIKFVNERKEFMATHQKDGDSPLSADEMSVFYKAFLDKNWKTHLEYNLDWYRRNAQLILLHLRVKVAQLLRPHRAVREAQK</sequence>
<evidence type="ECO:0000256" key="4">
    <source>
        <dbReference type="ARBA" id="ARBA00022946"/>
    </source>
</evidence>
<dbReference type="PANTHER" id="PTHR31107">
    <property type="entry name" value="APOPTOGENIC PROTEIN 1, MITOCHONDRIAL"/>
    <property type="match status" value="1"/>
</dbReference>
<gene>
    <name evidence="7" type="ORF">g.22104</name>
</gene>
<evidence type="ECO:0000256" key="1">
    <source>
        <dbReference type="ARBA" id="ARBA00004443"/>
    </source>
</evidence>
<protein>
    <recommendedName>
        <fullName evidence="8">Apoptogenic protein 1, mitochondrial</fullName>
    </recommendedName>
</protein>
<dbReference type="EMBL" id="GECU01011125">
    <property type="protein sequence ID" value="JAS96581.1"/>
    <property type="molecule type" value="Transcribed_RNA"/>
</dbReference>
<keyword evidence="3" id="KW-0999">Mitochondrion inner membrane</keyword>
<dbReference type="InterPro" id="IPR018796">
    <property type="entry name" value="COA8"/>
</dbReference>
<accession>A0A1B6JBG9</accession>
<dbReference type="PANTHER" id="PTHR31107:SF2">
    <property type="entry name" value="CYTOCHROME C OXIDASE ASSEMBLY FACTOR 8"/>
    <property type="match status" value="1"/>
</dbReference>
<evidence type="ECO:0000256" key="3">
    <source>
        <dbReference type="ARBA" id="ARBA00022792"/>
    </source>
</evidence>
<dbReference type="Pfam" id="PF10231">
    <property type="entry name" value="COA8"/>
    <property type="match status" value="1"/>
</dbReference>
<keyword evidence="6" id="KW-0472">Membrane</keyword>
<evidence type="ECO:0008006" key="8">
    <source>
        <dbReference type="Google" id="ProtNLM"/>
    </source>
</evidence>
<keyword evidence="5" id="KW-0496">Mitochondrion</keyword>
<comment type="similarity">
    <text evidence="2">Belongs to the COA8 family.</text>
</comment>
<dbReference type="GO" id="GO:0005743">
    <property type="term" value="C:mitochondrial inner membrane"/>
    <property type="evidence" value="ECO:0007669"/>
    <property type="project" value="UniProtKB-SubCell"/>
</dbReference>
<organism evidence="7">
    <name type="scientific">Homalodisca liturata</name>
    <dbReference type="NCBI Taxonomy" id="320908"/>
    <lineage>
        <taxon>Eukaryota</taxon>
        <taxon>Metazoa</taxon>
        <taxon>Ecdysozoa</taxon>
        <taxon>Arthropoda</taxon>
        <taxon>Hexapoda</taxon>
        <taxon>Insecta</taxon>
        <taxon>Pterygota</taxon>
        <taxon>Neoptera</taxon>
        <taxon>Paraneoptera</taxon>
        <taxon>Hemiptera</taxon>
        <taxon>Auchenorrhyncha</taxon>
        <taxon>Membracoidea</taxon>
        <taxon>Cicadellidae</taxon>
        <taxon>Cicadellinae</taxon>
        <taxon>Proconiini</taxon>
        <taxon>Homalodisca</taxon>
    </lineage>
</organism>
<dbReference type="GO" id="GO:0097193">
    <property type="term" value="P:intrinsic apoptotic signaling pathway"/>
    <property type="evidence" value="ECO:0007669"/>
    <property type="project" value="InterPro"/>
</dbReference>
<evidence type="ECO:0000313" key="7">
    <source>
        <dbReference type="EMBL" id="JAS96581.1"/>
    </source>
</evidence>
<keyword evidence="4" id="KW-0809">Transit peptide</keyword>
<proteinExistence type="inferred from homology"/>
<evidence type="ECO:0000256" key="2">
    <source>
        <dbReference type="ARBA" id="ARBA00005453"/>
    </source>
</evidence>